<feature type="domain" description="Protein kinase" evidence="11">
    <location>
        <begin position="10"/>
        <end position="277"/>
    </location>
</feature>
<evidence type="ECO:0000256" key="2">
    <source>
        <dbReference type="ARBA" id="ARBA00022527"/>
    </source>
</evidence>
<keyword evidence="4 9" id="KW-0547">Nucleotide-binding</keyword>
<dbReference type="Pfam" id="PF00069">
    <property type="entry name" value="Pkinase"/>
    <property type="match status" value="1"/>
</dbReference>
<evidence type="ECO:0000256" key="9">
    <source>
        <dbReference type="PROSITE-ProRule" id="PRU10141"/>
    </source>
</evidence>
<reference evidence="12 13" key="1">
    <citation type="submission" date="2023-12" db="EMBL/GenBank/DDBJ databases">
        <title>Baltic Sea Cyanobacteria.</title>
        <authorList>
            <person name="Delbaje E."/>
            <person name="Fewer D.P."/>
            <person name="Shishido T.K."/>
        </authorList>
    </citation>
    <scope>NUCLEOTIDE SEQUENCE [LARGE SCALE GENOMIC DNA]</scope>
    <source>
        <strain evidence="12 13">UHCC 0370</strain>
    </source>
</reference>
<dbReference type="Gene3D" id="1.10.510.10">
    <property type="entry name" value="Transferase(Phosphotransferase) domain 1"/>
    <property type="match status" value="1"/>
</dbReference>
<comment type="caution">
    <text evidence="12">The sequence shown here is derived from an EMBL/GenBank/DDBJ whole genome shotgun (WGS) entry which is preliminary data.</text>
</comment>
<evidence type="ECO:0000256" key="5">
    <source>
        <dbReference type="ARBA" id="ARBA00022777"/>
    </source>
</evidence>
<dbReference type="PANTHER" id="PTHR24363">
    <property type="entry name" value="SERINE/THREONINE PROTEIN KINASE"/>
    <property type="match status" value="1"/>
</dbReference>
<accession>A0ABU5TNG7</accession>
<gene>
    <name evidence="12" type="ORF">VB774_19305</name>
</gene>
<dbReference type="PANTHER" id="PTHR24363:SF0">
    <property type="entry name" value="SERINE_THREONINE KINASE LIKE DOMAIN CONTAINING 1"/>
    <property type="match status" value="1"/>
</dbReference>
<dbReference type="PROSITE" id="PS00107">
    <property type="entry name" value="PROTEIN_KINASE_ATP"/>
    <property type="match status" value="1"/>
</dbReference>
<dbReference type="SUPFAM" id="SSF56112">
    <property type="entry name" value="Protein kinase-like (PK-like)"/>
    <property type="match status" value="1"/>
</dbReference>
<feature type="transmembrane region" description="Helical" evidence="10">
    <location>
        <begin position="417"/>
        <end position="436"/>
    </location>
</feature>
<evidence type="ECO:0000256" key="8">
    <source>
        <dbReference type="ARBA" id="ARBA00048679"/>
    </source>
</evidence>
<sequence length="683" mass="76113">MLDQMLMDRFRIVKQIGFGAFGETFLADDTHKRLSNQSSSQCVVKRLITQTDPAHIAITRQMFEREASKLDDLNHSGIPKLIAYFEDNGQFYLVQEFIDGHPLSDEINHTVKWSEARTRGLLREVLEILAYVHSHGSIHRDLKPSNIMRRRANDKIVLIDFGAVREVQQNQTNMAVGLASGTIAIGTLGYMPAEQTQGRPCFASDIYAVGCMAIEALTAEAPYGHGFEQDAETGEFSWRHKAQVSDDFVEYIDKMVRYDFRQRYRNAEQALTVLQTLKPLAPQPTTIIVTQPEAALPSPNESKTVEPTQVTTPQPALLSTELLVSPPDSASSSTIITASEPKSEAMASTIVTQSDVQHEASILESMKMGESNQITKPEPDLSEGDESESIFNDFLTDESKSFSTSIRSDVNSQKMKVYLLLGIAPLCFAVIVLSILARPYLFNLTFFTCFTISTYFSLAAYYFIYKLCGKTKTWWVILGAAIFTAVIVISPIYLSSLKFFNNIVPKLVLGQQEDSFINVLSKLFLSRSLMETLLKSLPIFVLWFISLRLGKKRRLLVGVSDPLDGIIIGASSAVGFALAFILNYILLLVIDIELTDSLSILGIISSDIAYSAFFGYFIGLSTIKFSLRLQILTIGYLSSALLNALMWTNYSFSNNWILAIVGLVSYALLIVAIRKVRRLPSRA</sequence>
<dbReference type="EC" id="2.7.11.1" evidence="1"/>
<dbReference type="Proteomes" id="UP001301388">
    <property type="component" value="Unassembled WGS sequence"/>
</dbReference>
<keyword evidence="10" id="KW-0472">Membrane</keyword>
<protein>
    <recommendedName>
        <fullName evidence="1">non-specific serine/threonine protein kinase</fullName>
        <ecNumber evidence="1">2.7.11.1</ecNumber>
    </recommendedName>
</protein>
<comment type="catalytic activity">
    <reaction evidence="8">
        <text>L-seryl-[protein] + ATP = O-phospho-L-seryl-[protein] + ADP + H(+)</text>
        <dbReference type="Rhea" id="RHEA:17989"/>
        <dbReference type="Rhea" id="RHEA-COMP:9863"/>
        <dbReference type="Rhea" id="RHEA-COMP:11604"/>
        <dbReference type="ChEBI" id="CHEBI:15378"/>
        <dbReference type="ChEBI" id="CHEBI:29999"/>
        <dbReference type="ChEBI" id="CHEBI:30616"/>
        <dbReference type="ChEBI" id="CHEBI:83421"/>
        <dbReference type="ChEBI" id="CHEBI:456216"/>
        <dbReference type="EC" id="2.7.11.1"/>
    </reaction>
</comment>
<keyword evidence="3" id="KW-0808">Transferase</keyword>
<feature type="transmembrane region" description="Helical" evidence="10">
    <location>
        <begin position="475"/>
        <end position="494"/>
    </location>
</feature>
<keyword evidence="2" id="KW-0723">Serine/threonine-protein kinase</keyword>
<keyword evidence="13" id="KW-1185">Reference proteome</keyword>
<feature type="binding site" evidence="9">
    <location>
        <position position="45"/>
    </location>
    <ligand>
        <name>ATP</name>
        <dbReference type="ChEBI" id="CHEBI:30616"/>
    </ligand>
</feature>
<dbReference type="InterPro" id="IPR017441">
    <property type="entry name" value="Protein_kinase_ATP_BS"/>
</dbReference>
<proteinExistence type="predicted"/>
<dbReference type="GO" id="GO:0016301">
    <property type="term" value="F:kinase activity"/>
    <property type="evidence" value="ECO:0007669"/>
    <property type="project" value="UniProtKB-KW"/>
</dbReference>
<name>A0ABU5TNG7_9CYAN</name>
<dbReference type="EMBL" id="JAYGIE010000098">
    <property type="protein sequence ID" value="MEA5479777.1"/>
    <property type="molecule type" value="Genomic_DNA"/>
</dbReference>
<evidence type="ECO:0000256" key="4">
    <source>
        <dbReference type="ARBA" id="ARBA00022741"/>
    </source>
</evidence>
<dbReference type="InterPro" id="IPR011009">
    <property type="entry name" value="Kinase-like_dom_sf"/>
</dbReference>
<keyword evidence="10" id="KW-0812">Transmembrane</keyword>
<evidence type="ECO:0000313" key="12">
    <source>
        <dbReference type="EMBL" id="MEA5479777.1"/>
    </source>
</evidence>
<evidence type="ECO:0000256" key="6">
    <source>
        <dbReference type="ARBA" id="ARBA00022840"/>
    </source>
</evidence>
<feature type="transmembrane region" description="Helical" evidence="10">
    <location>
        <begin position="656"/>
        <end position="673"/>
    </location>
</feature>
<dbReference type="RefSeq" id="WP_323262941.1">
    <property type="nucleotide sequence ID" value="NZ_JAYGIE010000098.1"/>
</dbReference>
<evidence type="ECO:0000256" key="10">
    <source>
        <dbReference type="SAM" id="Phobius"/>
    </source>
</evidence>
<organism evidence="12 13">
    <name type="scientific">Pseudanabaena galeata UHCC 0370</name>
    <dbReference type="NCBI Taxonomy" id="3110310"/>
    <lineage>
        <taxon>Bacteria</taxon>
        <taxon>Bacillati</taxon>
        <taxon>Cyanobacteriota</taxon>
        <taxon>Cyanophyceae</taxon>
        <taxon>Pseudanabaenales</taxon>
        <taxon>Pseudanabaenaceae</taxon>
        <taxon>Pseudanabaena</taxon>
    </lineage>
</organism>
<evidence type="ECO:0000259" key="11">
    <source>
        <dbReference type="PROSITE" id="PS50011"/>
    </source>
</evidence>
<dbReference type="SMART" id="SM00220">
    <property type="entry name" value="S_TKc"/>
    <property type="match status" value="1"/>
</dbReference>
<dbReference type="Pfam" id="PF13367">
    <property type="entry name" value="PrsW-protease"/>
    <property type="match status" value="1"/>
</dbReference>
<evidence type="ECO:0000256" key="3">
    <source>
        <dbReference type="ARBA" id="ARBA00022679"/>
    </source>
</evidence>
<dbReference type="PROSITE" id="PS50011">
    <property type="entry name" value="PROTEIN_KINASE_DOM"/>
    <property type="match status" value="1"/>
</dbReference>
<feature type="transmembrane region" description="Helical" evidence="10">
    <location>
        <begin position="562"/>
        <end position="586"/>
    </location>
</feature>
<keyword evidence="10" id="KW-1133">Transmembrane helix</keyword>
<evidence type="ECO:0000313" key="13">
    <source>
        <dbReference type="Proteomes" id="UP001301388"/>
    </source>
</evidence>
<feature type="transmembrane region" description="Helical" evidence="10">
    <location>
        <begin position="532"/>
        <end position="550"/>
    </location>
</feature>
<keyword evidence="5 12" id="KW-0418">Kinase</keyword>
<evidence type="ECO:0000256" key="1">
    <source>
        <dbReference type="ARBA" id="ARBA00012513"/>
    </source>
</evidence>
<dbReference type="InterPro" id="IPR000719">
    <property type="entry name" value="Prot_kinase_dom"/>
</dbReference>
<dbReference type="CDD" id="cd14014">
    <property type="entry name" value="STKc_PknB_like"/>
    <property type="match status" value="1"/>
</dbReference>
<evidence type="ECO:0000256" key="7">
    <source>
        <dbReference type="ARBA" id="ARBA00047899"/>
    </source>
</evidence>
<feature type="transmembrane region" description="Helical" evidence="10">
    <location>
        <begin position="598"/>
        <end position="619"/>
    </location>
</feature>
<feature type="transmembrane region" description="Helical" evidence="10">
    <location>
        <begin position="442"/>
        <end position="463"/>
    </location>
</feature>
<keyword evidence="6 9" id="KW-0067">ATP-binding</keyword>
<dbReference type="InterPro" id="IPR026898">
    <property type="entry name" value="PrsW"/>
</dbReference>
<feature type="transmembrane region" description="Helical" evidence="10">
    <location>
        <begin position="631"/>
        <end position="650"/>
    </location>
</feature>
<comment type="catalytic activity">
    <reaction evidence="7">
        <text>L-threonyl-[protein] + ATP = O-phospho-L-threonyl-[protein] + ADP + H(+)</text>
        <dbReference type="Rhea" id="RHEA:46608"/>
        <dbReference type="Rhea" id="RHEA-COMP:11060"/>
        <dbReference type="Rhea" id="RHEA-COMP:11605"/>
        <dbReference type="ChEBI" id="CHEBI:15378"/>
        <dbReference type="ChEBI" id="CHEBI:30013"/>
        <dbReference type="ChEBI" id="CHEBI:30616"/>
        <dbReference type="ChEBI" id="CHEBI:61977"/>
        <dbReference type="ChEBI" id="CHEBI:456216"/>
        <dbReference type="EC" id="2.7.11.1"/>
    </reaction>
</comment>